<evidence type="ECO:0000313" key="4">
    <source>
        <dbReference type="Proteomes" id="UP000824988"/>
    </source>
</evidence>
<evidence type="ECO:0000259" key="2">
    <source>
        <dbReference type="Pfam" id="PF13699"/>
    </source>
</evidence>
<protein>
    <recommendedName>
        <fullName evidence="2">eCIS core domain-containing protein</fullName>
    </recommendedName>
</protein>
<evidence type="ECO:0000313" key="3">
    <source>
        <dbReference type="EMBL" id="BBL72819.1"/>
    </source>
</evidence>
<dbReference type="Pfam" id="PF13699">
    <property type="entry name" value="eCIS_core"/>
    <property type="match status" value="1"/>
</dbReference>
<accession>A0A8D4VT57</accession>
<dbReference type="EMBL" id="AP019782">
    <property type="protein sequence ID" value="BBL72819.1"/>
    <property type="molecule type" value="Genomic_DNA"/>
</dbReference>
<dbReference type="KEGG" id="moz:MoryE10_34250"/>
<feature type="domain" description="eCIS core" evidence="2">
    <location>
        <begin position="2"/>
        <end position="70"/>
    </location>
</feature>
<dbReference type="AlphaFoldDB" id="A0A8D4VT57"/>
<dbReference type="Proteomes" id="UP000824988">
    <property type="component" value="Chromosome"/>
</dbReference>
<feature type="compositionally biased region" description="Basic and acidic residues" evidence="1">
    <location>
        <begin position="77"/>
        <end position="92"/>
    </location>
</feature>
<dbReference type="InterPro" id="IPR025295">
    <property type="entry name" value="eCIS_core_dom"/>
</dbReference>
<proteinExistence type="predicted"/>
<reference evidence="3" key="1">
    <citation type="submission" date="2019-06" db="EMBL/GenBank/DDBJ databases">
        <title>Complete genome sequence of Methylogaea oryzae strain JCM16910.</title>
        <authorList>
            <person name="Asakawa S."/>
        </authorList>
    </citation>
    <scope>NUCLEOTIDE SEQUENCE</scope>
    <source>
        <strain evidence="3">E10</strain>
    </source>
</reference>
<gene>
    <name evidence="3" type="ORF">MoryE10_34250</name>
</gene>
<organism evidence="3 4">
    <name type="scientific">Methylogaea oryzae</name>
    <dbReference type="NCBI Taxonomy" id="1295382"/>
    <lineage>
        <taxon>Bacteria</taxon>
        <taxon>Pseudomonadati</taxon>
        <taxon>Pseudomonadota</taxon>
        <taxon>Gammaproteobacteria</taxon>
        <taxon>Methylococcales</taxon>
        <taxon>Methylococcaceae</taxon>
        <taxon>Methylogaea</taxon>
    </lineage>
</organism>
<keyword evidence="4" id="KW-1185">Reference proteome</keyword>
<evidence type="ECO:0000256" key="1">
    <source>
        <dbReference type="SAM" id="MobiDB-lite"/>
    </source>
</evidence>
<sequence>MVESRFGRDFSQVRIHADAKAAQAAQSLNALAFTSGRDVVFGAGRYTPKTPAGLKLLSHELTHVVQQQGAPDAAVQRLKDPAADESEARQEKDDDATPNVASEQVDLPAAAGAEVPAQPPDQTEEPAPAIAAQLAGPLPAQFKRFVAAADGAPEREADAMGDWMVANNPALPRPSINRYSALQQVARKAAPPAPVAQGKPRRRLNLVFIMGADRRGNANRFYTAAHDYFSSQVKNDALIDDASHRNLESVFDYLRGLNPREVAIGNIYLVSHAAEDGTLSFPLTAGDEASRDKNAHHITYAQLKNALATQPRLFTLPAGLIDRNSTIHIKGCNIGRSTAMLDQLDQAFGGEGQVTAPTHKQQYSSTKNARREVIKAEEALAVYYLEIPGVANLTAAQQLAQFRAKYPFLSEKKWKALLGRGAKRTVLNPYKFRVTAPPGSDQQALAEAQTWGDPQMARPDMYPWRIVSRTPQPKGLVLYQLEVNKTNYTVDRVLTDEADQPLKPDESNADFFGASTYEQPAHQPTVSVKPASMAMPEVFTSIASVSRRIKKLPSDDAEMIRDLTADWQTLEDDLRQRPAKMTATEIIGVITHLAGAIGQLAGDDESIRTDLLAAGDTFGEELQQRPPALEGPEIVALSGQLTTAIDAAKGDVRVLENLVKARSACEDALGKRAIMIDVQVVKTEDWLGADEVYSRVAAKGHTETTKTVKLNDGQSYAFTLSPAGYLPMAAPLSVQVFDADWPDADDLIVQMEWKPPFRPLVNSESLDGANYRVHAHFDR</sequence>
<feature type="region of interest" description="Disordered" evidence="1">
    <location>
        <begin position="69"/>
        <end position="100"/>
    </location>
</feature>
<name>A0A8D4VT57_9GAMM</name>